<feature type="chain" id="PRO_5046229099" evidence="16">
    <location>
        <begin position="29"/>
        <end position="723"/>
    </location>
</feature>
<dbReference type="PANTHER" id="PTHR32552:SF68">
    <property type="entry name" value="FERRICHROME OUTER MEMBRANE TRANSPORTER_PHAGE RECEPTOR"/>
    <property type="match status" value="1"/>
</dbReference>
<evidence type="ECO:0000256" key="1">
    <source>
        <dbReference type="ARBA" id="ARBA00004571"/>
    </source>
</evidence>
<keyword evidence="7 16" id="KW-0732">Signal</keyword>
<feature type="domain" description="TonB-dependent receptor-like beta-barrel" evidence="17">
    <location>
        <begin position="258"/>
        <end position="694"/>
    </location>
</feature>
<accession>A0ABS5S0M7</accession>
<feature type="domain" description="TonB-dependent receptor plug" evidence="18">
    <location>
        <begin position="82"/>
        <end position="183"/>
    </location>
</feature>
<keyword evidence="5" id="KW-0410">Iron transport</keyword>
<dbReference type="InterPro" id="IPR039426">
    <property type="entry name" value="TonB-dep_rcpt-like"/>
</dbReference>
<evidence type="ECO:0000259" key="17">
    <source>
        <dbReference type="Pfam" id="PF00593"/>
    </source>
</evidence>
<keyword evidence="4 14" id="KW-1134">Transmembrane beta strand</keyword>
<protein>
    <submittedName>
        <fullName evidence="19">TonB-dependent siderophore receptor</fullName>
    </submittedName>
</protein>
<dbReference type="InterPro" id="IPR010105">
    <property type="entry name" value="TonB_sidphr_rcpt"/>
</dbReference>
<evidence type="ECO:0000256" key="2">
    <source>
        <dbReference type="ARBA" id="ARBA00009810"/>
    </source>
</evidence>
<keyword evidence="3 14" id="KW-0813">Transport</keyword>
<dbReference type="PROSITE" id="PS52016">
    <property type="entry name" value="TONB_DEPENDENT_REC_3"/>
    <property type="match status" value="1"/>
</dbReference>
<dbReference type="Pfam" id="PF07715">
    <property type="entry name" value="Plug"/>
    <property type="match status" value="1"/>
</dbReference>
<dbReference type="InterPro" id="IPR036942">
    <property type="entry name" value="Beta-barrel_TonB_sf"/>
</dbReference>
<comment type="caution">
    <text evidence="19">The sequence shown here is derived from an EMBL/GenBank/DDBJ whole genome shotgun (WGS) entry which is preliminary data.</text>
</comment>
<evidence type="ECO:0000256" key="3">
    <source>
        <dbReference type="ARBA" id="ARBA00022448"/>
    </source>
</evidence>
<proteinExistence type="inferred from homology"/>
<keyword evidence="12 19" id="KW-0675">Receptor</keyword>
<dbReference type="InterPro" id="IPR037066">
    <property type="entry name" value="Plug_dom_sf"/>
</dbReference>
<dbReference type="InterPro" id="IPR012910">
    <property type="entry name" value="Plug_dom"/>
</dbReference>
<reference evidence="19 20" key="1">
    <citation type="submission" date="2021-03" db="EMBL/GenBank/DDBJ databases">
        <title>Tianweitania aestuarii sp. nov., isolated from a tidal flat.</title>
        <authorList>
            <person name="Park S."/>
            <person name="Yoon J.-H."/>
        </authorList>
    </citation>
    <scope>NUCLEOTIDE SEQUENCE [LARGE SCALE GENOMIC DNA]</scope>
    <source>
        <strain evidence="19 20">BSSL-BM11</strain>
    </source>
</reference>
<keyword evidence="8" id="KW-0408">Iron</keyword>
<dbReference type="Pfam" id="PF00593">
    <property type="entry name" value="TonB_dep_Rec_b-barrel"/>
    <property type="match status" value="1"/>
</dbReference>
<dbReference type="SUPFAM" id="SSF56935">
    <property type="entry name" value="Porins"/>
    <property type="match status" value="1"/>
</dbReference>
<dbReference type="RefSeq" id="WP_213985754.1">
    <property type="nucleotide sequence ID" value="NZ_JAFMNX010000004.1"/>
</dbReference>
<evidence type="ECO:0000256" key="16">
    <source>
        <dbReference type="SAM" id="SignalP"/>
    </source>
</evidence>
<sequence>MTIKRHQYALHAVASSAALLIAMSSAQAQQAAPTVQLQTVVVSADNGAPAGSAAAEALEGTGPVTGYVAPVTTTGSKSETPVIEVPQSISVITREQLEDRNVQTLGQALTYSAGLVAEPFGPDARFTNPLIRGFEANDSVYLNSFRFIRDFGAVAFEPYGQERIEILRGPASVLYGQGEPGGIVNLVAKRPTFTNFGEAGFEYGTDARRVAKVDLGGVSERNDTLSWRLTGLGRLADGQQDFTSDDRFYVAPALTWAPSVDTSLTVLGSLQYDKGTSPLGLPQAGTLDFNPNGSIPSSRYIGEPNFNDNESLLGTIGTEFRHRFNETFEFRQNTQYLSFDSDYNALYFSSLGSDFRTVTRGTSVQSERTDSFGVDNQLEAKFDTGALQHTAIVGLDYRYNNQWRSSNFTGPLTTIDVFNPTYGTPITYDPDRATLSETRLGQIGLYAQDQMRFDKLVVSTGVRQDWTDTENKISGETVRDDALTGRVGAVYLFDNGLAPFVSYSTSFSPQSGVNDLTGGLLDPTEGEQIEAGIKFQPNGWNSFITASVYDLTKSNIAAQEIAIDGSGSITTQIGEVRSRGFELEGTASLVEGLDLLASYTYTDAEITQGDRTLTTTTGNQPANIPEHSASLWLDYSFAPDTALDGVSVGAGVRYLGSRFGNNSNTIELPSVTLFDAAIRYEKDQFSAALNVNNIGDERYAASCNFGCYLGEGRSVIGSVGYKW</sequence>
<keyword evidence="11 14" id="KW-0472">Membrane</keyword>
<dbReference type="PANTHER" id="PTHR32552">
    <property type="entry name" value="FERRICHROME IRON RECEPTOR-RELATED"/>
    <property type="match status" value="1"/>
</dbReference>
<gene>
    <name evidence="19" type="ORF">JYU29_15520</name>
</gene>
<feature type="signal peptide" evidence="16">
    <location>
        <begin position="1"/>
        <end position="28"/>
    </location>
</feature>
<keyword evidence="20" id="KW-1185">Reference proteome</keyword>
<evidence type="ECO:0000256" key="8">
    <source>
        <dbReference type="ARBA" id="ARBA00023004"/>
    </source>
</evidence>
<keyword evidence="10 15" id="KW-0798">TonB box</keyword>
<dbReference type="Proteomes" id="UP001297272">
    <property type="component" value="Unassembled WGS sequence"/>
</dbReference>
<evidence type="ECO:0000256" key="15">
    <source>
        <dbReference type="RuleBase" id="RU003357"/>
    </source>
</evidence>
<evidence type="ECO:0000256" key="4">
    <source>
        <dbReference type="ARBA" id="ARBA00022452"/>
    </source>
</evidence>
<evidence type="ECO:0000256" key="10">
    <source>
        <dbReference type="ARBA" id="ARBA00023077"/>
    </source>
</evidence>
<keyword evidence="6 14" id="KW-0812">Transmembrane</keyword>
<evidence type="ECO:0000256" key="7">
    <source>
        <dbReference type="ARBA" id="ARBA00022729"/>
    </source>
</evidence>
<evidence type="ECO:0000256" key="5">
    <source>
        <dbReference type="ARBA" id="ARBA00022496"/>
    </source>
</evidence>
<dbReference type="Gene3D" id="2.40.170.20">
    <property type="entry name" value="TonB-dependent receptor, beta-barrel domain"/>
    <property type="match status" value="1"/>
</dbReference>
<evidence type="ECO:0000313" key="20">
    <source>
        <dbReference type="Proteomes" id="UP001297272"/>
    </source>
</evidence>
<dbReference type="Gene3D" id="2.170.130.10">
    <property type="entry name" value="TonB-dependent receptor, plug domain"/>
    <property type="match status" value="1"/>
</dbReference>
<dbReference type="EMBL" id="JAFMNX010000004">
    <property type="protein sequence ID" value="MBS9722102.1"/>
    <property type="molecule type" value="Genomic_DNA"/>
</dbReference>
<comment type="similarity">
    <text evidence="2 14 15">Belongs to the TonB-dependent receptor family.</text>
</comment>
<evidence type="ECO:0000256" key="6">
    <source>
        <dbReference type="ARBA" id="ARBA00022692"/>
    </source>
</evidence>
<organism evidence="19 20">
    <name type="scientific">Tianweitania aestuarii</name>
    <dbReference type="NCBI Taxonomy" id="2814886"/>
    <lineage>
        <taxon>Bacteria</taxon>
        <taxon>Pseudomonadati</taxon>
        <taxon>Pseudomonadota</taxon>
        <taxon>Alphaproteobacteria</taxon>
        <taxon>Hyphomicrobiales</taxon>
        <taxon>Phyllobacteriaceae</taxon>
        <taxon>Tianweitania</taxon>
    </lineage>
</organism>
<keyword evidence="13 14" id="KW-0998">Cell outer membrane</keyword>
<dbReference type="NCBIfam" id="TIGR01783">
    <property type="entry name" value="TonB-siderophor"/>
    <property type="match status" value="1"/>
</dbReference>
<name>A0ABS5S0M7_9HYPH</name>
<dbReference type="InterPro" id="IPR000531">
    <property type="entry name" value="Beta-barrel_TonB"/>
</dbReference>
<evidence type="ECO:0000256" key="9">
    <source>
        <dbReference type="ARBA" id="ARBA00023065"/>
    </source>
</evidence>
<evidence type="ECO:0000256" key="14">
    <source>
        <dbReference type="PROSITE-ProRule" id="PRU01360"/>
    </source>
</evidence>
<keyword evidence="9" id="KW-0406">Ion transport</keyword>
<evidence type="ECO:0000259" key="18">
    <source>
        <dbReference type="Pfam" id="PF07715"/>
    </source>
</evidence>
<evidence type="ECO:0000313" key="19">
    <source>
        <dbReference type="EMBL" id="MBS9722102.1"/>
    </source>
</evidence>
<dbReference type="CDD" id="cd01347">
    <property type="entry name" value="ligand_gated_channel"/>
    <property type="match status" value="1"/>
</dbReference>
<evidence type="ECO:0000256" key="13">
    <source>
        <dbReference type="ARBA" id="ARBA00023237"/>
    </source>
</evidence>
<evidence type="ECO:0000256" key="12">
    <source>
        <dbReference type="ARBA" id="ARBA00023170"/>
    </source>
</evidence>
<evidence type="ECO:0000256" key="11">
    <source>
        <dbReference type="ARBA" id="ARBA00023136"/>
    </source>
</evidence>
<comment type="subcellular location">
    <subcellularLocation>
        <location evidence="1 14">Cell outer membrane</location>
        <topology evidence="1 14">Multi-pass membrane protein</topology>
    </subcellularLocation>
</comment>